<evidence type="ECO:0000256" key="2">
    <source>
        <dbReference type="ARBA" id="ARBA00022845"/>
    </source>
</evidence>
<dbReference type="GO" id="GO:0003729">
    <property type="term" value="F:mRNA binding"/>
    <property type="evidence" value="ECO:0007669"/>
    <property type="project" value="TreeGrafter"/>
</dbReference>
<keyword evidence="6" id="KW-0396">Initiation factor</keyword>
<evidence type="ECO:0000313" key="7">
    <source>
        <dbReference type="Proteomes" id="UP000315003"/>
    </source>
</evidence>
<organism evidence="6 7">
    <name type="scientific">Stieleria bergensis</name>
    <dbReference type="NCBI Taxonomy" id="2528025"/>
    <lineage>
        <taxon>Bacteria</taxon>
        <taxon>Pseudomonadati</taxon>
        <taxon>Planctomycetota</taxon>
        <taxon>Planctomycetia</taxon>
        <taxon>Pirellulales</taxon>
        <taxon>Pirellulaceae</taxon>
        <taxon>Stieleria</taxon>
    </lineage>
</organism>
<name>A0A517T181_9BACT</name>
<reference evidence="6 7" key="1">
    <citation type="submission" date="2019-02" db="EMBL/GenBank/DDBJ databases">
        <title>Deep-cultivation of Planctomycetes and their phenomic and genomic characterization uncovers novel biology.</title>
        <authorList>
            <person name="Wiegand S."/>
            <person name="Jogler M."/>
            <person name="Boedeker C."/>
            <person name="Pinto D."/>
            <person name="Vollmers J."/>
            <person name="Rivas-Marin E."/>
            <person name="Kohn T."/>
            <person name="Peeters S.H."/>
            <person name="Heuer A."/>
            <person name="Rast P."/>
            <person name="Oberbeckmann S."/>
            <person name="Bunk B."/>
            <person name="Jeske O."/>
            <person name="Meyerdierks A."/>
            <person name="Storesund J.E."/>
            <person name="Kallscheuer N."/>
            <person name="Luecker S."/>
            <person name="Lage O.M."/>
            <person name="Pohl T."/>
            <person name="Merkel B.J."/>
            <person name="Hornburger P."/>
            <person name="Mueller R.-W."/>
            <person name="Bruemmer F."/>
            <person name="Labrenz M."/>
            <person name="Spormann A.M."/>
            <person name="Op den Camp H."/>
            <person name="Overmann J."/>
            <person name="Amann R."/>
            <person name="Jetten M.S.M."/>
            <person name="Mascher T."/>
            <person name="Medema M.H."/>
            <person name="Devos D.P."/>
            <person name="Kaster A.-K."/>
            <person name="Ovreas L."/>
            <person name="Rohde M."/>
            <person name="Galperin M.Y."/>
            <person name="Jogler C."/>
        </authorList>
    </citation>
    <scope>NUCLEOTIDE SEQUENCE [LARGE SCALE GENOMIC DNA]</scope>
    <source>
        <strain evidence="6 7">SV_7m_r</strain>
    </source>
</reference>
<evidence type="ECO:0000256" key="3">
    <source>
        <dbReference type="ARBA" id="ARBA00022917"/>
    </source>
</evidence>
<feature type="region of interest" description="Disordered" evidence="4">
    <location>
        <begin position="63"/>
        <end position="90"/>
    </location>
</feature>
<dbReference type="GO" id="GO:0001731">
    <property type="term" value="P:formation of translation preinitiation complex"/>
    <property type="evidence" value="ECO:0007669"/>
    <property type="project" value="TreeGrafter"/>
</dbReference>
<dbReference type="Pfam" id="PF01253">
    <property type="entry name" value="SUI1"/>
    <property type="match status" value="1"/>
</dbReference>
<protein>
    <submittedName>
        <fullName evidence="6">Translation initiation factor Sui1</fullName>
    </submittedName>
</protein>
<evidence type="ECO:0000256" key="4">
    <source>
        <dbReference type="SAM" id="MobiDB-lite"/>
    </source>
</evidence>
<dbReference type="AlphaFoldDB" id="A0A517T181"/>
<dbReference type="Gene3D" id="3.30.780.10">
    <property type="entry name" value="SUI1-like domain"/>
    <property type="match status" value="1"/>
</dbReference>
<proteinExistence type="inferred from homology"/>
<dbReference type="SUPFAM" id="SSF55159">
    <property type="entry name" value="eIF1-like"/>
    <property type="match status" value="1"/>
</dbReference>
<dbReference type="CDD" id="cd11567">
    <property type="entry name" value="YciH_like"/>
    <property type="match status" value="1"/>
</dbReference>
<dbReference type="InterPro" id="IPR036877">
    <property type="entry name" value="SUI1_dom_sf"/>
</dbReference>
<evidence type="ECO:0000256" key="1">
    <source>
        <dbReference type="ARBA" id="ARBA00005422"/>
    </source>
</evidence>
<dbReference type="Proteomes" id="UP000315003">
    <property type="component" value="Chromosome"/>
</dbReference>
<dbReference type="InterPro" id="IPR005872">
    <property type="entry name" value="SUI1_arc_bac"/>
</dbReference>
<evidence type="ECO:0000259" key="5">
    <source>
        <dbReference type="PROSITE" id="PS50296"/>
    </source>
</evidence>
<dbReference type="PANTHER" id="PTHR12789:SF0">
    <property type="entry name" value="DENSITY-REGULATED PROTEIN"/>
    <property type="match status" value="1"/>
</dbReference>
<dbReference type="GO" id="GO:0003743">
    <property type="term" value="F:translation initiation factor activity"/>
    <property type="evidence" value="ECO:0007669"/>
    <property type="project" value="UniProtKB-KW"/>
</dbReference>
<dbReference type="EMBL" id="CP036272">
    <property type="protein sequence ID" value="QDT62126.1"/>
    <property type="molecule type" value="Genomic_DNA"/>
</dbReference>
<dbReference type="GO" id="GO:0006417">
    <property type="term" value="P:regulation of translation"/>
    <property type="evidence" value="ECO:0007669"/>
    <property type="project" value="UniProtKB-KW"/>
</dbReference>
<evidence type="ECO:0000313" key="6">
    <source>
        <dbReference type="EMBL" id="QDT62126.1"/>
    </source>
</evidence>
<comment type="similarity">
    <text evidence="1">Belongs to the SUI1 family.</text>
</comment>
<dbReference type="PROSITE" id="PS50296">
    <property type="entry name" value="SUI1"/>
    <property type="match status" value="1"/>
</dbReference>
<dbReference type="InterPro" id="IPR050318">
    <property type="entry name" value="DENR/SUI1_TIF"/>
</dbReference>
<sequence>MAPSYDQMLQFVLLAFVCGLTIGKSMTRLFAGTQFDLPPTCDLCGQVESECGCSAAQKQALADQQSQEQQEQERLAMRKPPGKQTARVRFEKRKGNRRVTVIAGLTHQANDLPALLATLQSACGAGGTVKSDPDLVELQGDQVFAVTKKLKEIGYKVK</sequence>
<feature type="domain" description="SUI1" evidence="5">
    <location>
        <begin position="86"/>
        <end position="154"/>
    </location>
</feature>
<dbReference type="PIRSF" id="PIRSF037511">
    <property type="entry name" value="Transl_init_SUI1_pro"/>
    <property type="match status" value="1"/>
</dbReference>
<accession>A0A517T181</accession>
<keyword evidence="7" id="KW-1185">Reference proteome</keyword>
<keyword evidence="3" id="KW-0648">Protein biosynthesis</keyword>
<dbReference type="InterPro" id="IPR001950">
    <property type="entry name" value="SUI1"/>
</dbReference>
<dbReference type="PANTHER" id="PTHR12789">
    <property type="entry name" value="DENSITY-REGULATED PROTEIN HOMOLOG"/>
    <property type="match status" value="1"/>
</dbReference>
<keyword evidence="2" id="KW-0810">Translation regulation</keyword>
<gene>
    <name evidence="6" type="ORF">SV7mr_46730</name>
</gene>
<dbReference type="GO" id="GO:0002188">
    <property type="term" value="P:translation reinitiation"/>
    <property type="evidence" value="ECO:0007669"/>
    <property type="project" value="TreeGrafter"/>
</dbReference>